<keyword evidence="1" id="KW-0812">Transmembrane</keyword>
<accession>A0A9D1DA56</accession>
<name>A0A9D1DA56_9FIRM</name>
<reference evidence="2" key="2">
    <citation type="journal article" date="2021" name="PeerJ">
        <title>Extensive microbial diversity within the chicken gut microbiome revealed by metagenomics and culture.</title>
        <authorList>
            <person name="Gilroy R."/>
            <person name="Ravi A."/>
            <person name="Getino M."/>
            <person name="Pursley I."/>
            <person name="Horton D.L."/>
            <person name="Alikhan N.F."/>
            <person name="Baker D."/>
            <person name="Gharbi K."/>
            <person name="Hall N."/>
            <person name="Watson M."/>
            <person name="Adriaenssens E.M."/>
            <person name="Foster-Nyarko E."/>
            <person name="Jarju S."/>
            <person name="Secka A."/>
            <person name="Antonio M."/>
            <person name="Oren A."/>
            <person name="Chaudhuri R.R."/>
            <person name="La Ragione R."/>
            <person name="Hildebrand F."/>
            <person name="Pallen M.J."/>
        </authorList>
    </citation>
    <scope>NUCLEOTIDE SEQUENCE</scope>
    <source>
        <strain evidence="2">ChiSjej4B22-8148</strain>
    </source>
</reference>
<evidence type="ECO:0000313" key="2">
    <source>
        <dbReference type="EMBL" id="HIR14611.1"/>
    </source>
</evidence>
<organism evidence="2 3">
    <name type="scientific">Candidatus Choladousia intestinavium</name>
    <dbReference type="NCBI Taxonomy" id="2840727"/>
    <lineage>
        <taxon>Bacteria</taxon>
        <taxon>Bacillati</taxon>
        <taxon>Bacillota</taxon>
        <taxon>Clostridia</taxon>
        <taxon>Lachnospirales</taxon>
        <taxon>Lachnospiraceae</taxon>
        <taxon>Lachnospiraceae incertae sedis</taxon>
        <taxon>Candidatus Choladousia</taxon>
    </lineage>
</organism>
<feature type="transmembrane region" description="Helical" evidence="1">
    <location>
        <begin position="81"/>
        <end position="105"/>
    </location>
</feature>
<dbReference type="AlphaFoldDB" id="A0A9D1DA56"/>
<gene>
    <name evidence="2" type="ORF">IAB31_11895</name>
</gene>
<keyword evidence="1" id="KW-0472">Membrane</keyword>
<dbReference type="Proteomes" id="UP000886757">
    <property type="component" value="Unassembled WGS sequence"/>
</dbReference>
<comment type="caution">
    <text evidence="2">The sequence shown here is derived from an EMBL/GenBank/DDBJ whole genome shotgun (WGS) entry which is preliminary data.</text>
</comment>
<reference evidence="2" key="1">
    <citation type="submission" date="2020-10" db="EMBL/GenBank/DDBJ databases">
        <authorList>
            <person name="Gilroy R."/>
        </authorList>
    </citation>
    <scope>NUCLEOTIDE SEQUENCE</scope>
    <source>
        <strain evidence="2">ChiSjej4B22-8148</strain>
    </source>
</reference>
<dbReference type="EMBL" id="DVGK01000136">
    <property type="protein sequence ID" value="HIR14611.1"/>
    <property type="molecule type" value="Genomic_DNA"/>
</dbReference>
<protein>
    <submittedName>
        <fullName evidence="2">Uncharacterized protein</fullName>
    </submittedName>
</protein>
<proteinExistence type="predicted"/>
<evidence type="ECO:0000256" key="1">
    <source>
        <dbReference type="SAM" id="Phobius"/>
    </source>
</evidence>
<feature type="transmembrane region" description="Helical" evidence="1">
    <location>
        <begin position="21"/>
        <end position="42"/>
    </location>
</feature>
<keyword evidence="1" id="KW-1133">Transmembrane helix</keyword>
<feature type="transmembrane region" description="Helical" evidence="1">
    <location>
        <begin position="48"/>
        <end position="69"/>
    </location>
</feature>
<evidence type="ECO:0000313" key="3">
    <source>
        <dbReference type="Proteomes" id="UP000886757"/>
    </source>
</evidence>
<sequence length="107" mass="11362">MAKKQVYSFVEKKYSGNSVMAMGLSLCSVIVLLLLLLVSFLLKGQVGAWIGAVGFLGIASAICGLAYGFASFKDECKSYFLARFGTILSAVDIAAWFFIVCIGLASA</sequence>